<evidence type="ECO:0000313" key="2">
    <source>
        <dbReference type="Proteomes" id="UP001144978"/>
    </source>
</evidence>
<evidence type="ECO:0000313" key="1">
    <source>
        <dbReference type="EMBL" id="KAJ2968670.1"/>
    </source>
</evidence>
<comment type="caution">
    <text evidence="1">The sequence shown here is derived from an EMBL/GenBank/DDBJ whole genome shotgun (WGS) entry which is preliminary data.</text>
</comment>
<organism evidence="1 2">
    <name type="scientific">Trametes sanguinea</name>
    <dbReference type="NCBI Taxonomy" id="158606"/>
    <lineage>
        <taxon>Eukaryota</taxon>
        <taxon>Fungi</taxon>
        <taxon>Dikarya</taxon>
        <taxon>Basidiomycota</taxon>
        <taxon>Agaricomycotina</taxon>
        <taxon>Agaricomycetes</taxon>
        <taxon>Polyporales</taxon>
        <taxon>Polyporaceae</taxon>
        <taxon>Trametes</taxon>
    </lineage>
</organism>
<sequence>MYNVSNTCAAAHLLRGKYPRSLALLDDIVLDVVVVVVLDVVVVVVATSKPVIVILASRGLRIASVLYDLLRILESLSRAPLGVLGLALILLRPRVLESCKLPQAGLFTGCRVELRLLLLASLSFPLRVLDSYLLALLFVRRPVEANVKTWMPGSVACACRVSAWWTGGRLKAISDGFLT</sequence>
<name>A0ACC1MNY9_9APHY</name>
<keyword evidence="2" id="KW-1185">Reference proteome</keyword>
<reference evidence="1" key="1">
    <citation type="submission" date="2022-08" db="EMBL/GenBank/DDBJ databases">
        <title>Genome Sequence of Pycnoporus sanguineus.</title>
        <authorList>
            <person name="Buettner E."/>
        </authorList>
    </citation>
    <scope>NUCLEOTIDE SEQUENCE</scope>
    <source>
        <strain evidence="1">CG-C14</strain>
    </source>
</reference>
<gene>
    <name evidence="1" type="ORF">NUW54_g13145</name>
</gene>
<protein>
    <submittedName>
        <fullName evidence="1">Uncharacterized protein</fullName>
    </submittedName>
</protein>
<accession>A0ACC1MNY9</accession>
<proteinExistence type="predicted"/>
<dbReference type="Proteomes" id="UP001144978">
    <property type="component" value="Unassembled WGS sequence"/>
</dbReference>
<dbReference type="EMBL" id="JANSHE010005954">
    <property type="protein sequence ID" value="KAJ2968670.1"/>
    <property type="molecule type" value="Genomic_DNA"/>
</dbReference>